<dbReference type="PROSITE" id="PS51194">
    <property type="entry name" value="HELICASE_CTER"/>
    <property type="match status" value="1"/>
</dbReference>
<dbReference type="AlphaFoldDB" id="A0A9P7B9D2"/>
<feature type="compositionally biased region" description="Gly residues" evidence="6">
    <location>
        <begin position="183"/>
        <end position="196"/>
    </location>
</feature>
<dbReference type="GO" id="GO:0005524">
    <property type="term" value="F:ATP binding"/>
    <property type="evidence" value="ECO:0007669"/>
    <property type="project" value="UniProtKB-KW"/>
</dbReference>
<name>A0A9P7B9D2_RHOMI</name>
<accession>A0A9P7B9D2</accession>
<dbReference type="InterPro" id="IPR011545">
    <property type="entry name" value="DEAD/DEAH_box_helicase_dom"/>
</dbReference>
<dbReference type="GO" id="GO:0016787">
    <property type="term" value="F:hydrolase activity"/>
    <property type="evidence" value="ECO:0007669"/>
    <property type="project" value="UniProtKB-KW"/>
</dbReference>
<dbReference type="OrthoDB" id="2529392at2759"/>
<feature type="compositionally biased region" description="Gly residues" evidence="6">
    <location>
        <begin position="295"/>
        <end position="322"/>
    </location>
</feature>
<feature type="region of interest" description="Disordered" evidence="6">
    <location>
        <begin position="1"/>
        <end position="431"/>
    </location>
</feature>
<evidence type="ECO:0000313" key="9">
    <source>
        <dbReference type="EMBL" id="KAG0665388.1"/>
    </source>
</evidence>
<evidence type="ECO:0000259" key="7">
    <source>
        <dbReference type="PROSITE" id="PS51192"/>
    </source>
</evidence>
<dbReference type="GO" id="GO:0003724">
    <property type="term" value="F:RNA helicase activity"/>
    <property type="evidence" value="ECO:0007669"/>
    <property type="project" value="UniProtKB-EC"/>
</dbReference>
<dbReference type="SMART" id="SM00487">
    <property type="entry name" value="DEXDc"/>
    <property type="match status" value="1"/>
</dbReference>
<evidence type="ECO:0000256" key="1">
    <source>
        <dbReference type="ARBA" id="ARBA00012552"/>
    </source>
</evidence>
<sequence>MASSWGTSISSLFSSSLTASSTAPHSAVKAGFPDLSGQSTRPGMSAPPALQGPPPPSTGNWNPPTNQQQHQGGAFGGNNNGNGNGFGAQSNGPPLPPPQSATSGWISAPQQGSDEPPHQSSASSQPQGPAPAANAGGFGGGWGASSSAPTAPPAPTHAASWGTSAPPQPASGGTLNWNPTRGTQGGGNGGGYGARNGRGDEPPQGSGGFGGAPAREAPPHMNSWPGGGGGGGAMRGDDSYGRGQGGGGGYNRRDNGGDNNNFAPNDRNQSQPPAAPRGGPGPSFSGPAPASFSGGTRGGYGGGGNDERLGMGGDRPSGGGGEFCDALSFSRGRVPAGSFADMSWAPPSGWSEGQGYGSNRGGGGGGGGFGGESKNRSSSFDLRNGADKSSVLRSQAGGYGDRPPRGARYGGMDADGPPPGFGGRGYGGAYGGPPMRESGPFVADMPHIDWNQQKLPEFIKDFYEEHPRVTERTEAEVEEWRKERNITIEGKAAKPITSWVEARLPDYICDYIEAKHFVTPTTIQCQALPIACGGGDLVAISETGSGKTLAYAIPACMHINAQPTTEESPGPIALVVAPTRELAMQILEEFKAVGGSTGIKSVATYGGISRTTQLPAMARGAFDVLIATPGRLIDYICSEDVQLKRVTYLVIDEADRMINEGFETELDEILSCVRPDRQVLMFSATWPPEVRQLAEKYLKNATRVTVGQDEIIAAKAIKQEVEICHGLMELLKEEGEKRGRVLIFVNTKRSAVDLTQLLLTDEGNWQVMSLQGDKRQEERDLALSEFRAGTTPILVATDLAQRGLDIPNVTLVVNFDAPNEITSYVHRIGRTGRAGHEGRSITFLSGSRDYKIAAEIRKVMGENDQIISEDFESYVRESGMLDTFGSLETADNAVAAASTWAPLPAGGTTENESASTSTPAPAAAGWGAGSTQETSAAATGWGMPSAHSTSAESVQGSSTIESTASEAMANEEAGSPDKSSAAIAEEEQPDQSYDSGHGETSLDRSHEGDKEGVQDDVDEEIAALLKDAPVSPSSAESQPEDEAWLQGLIVADDVKPAKEKTPADHDAEPVVGNDNSSTSNVADDVGSDGSGTVTPLAERSHSPVSSAEAPAG</sequence>
<feature type="compositionally biased region" description="Low complexity" evidence="6">
    <location>
        <begin position="58"/>
        <end position="72"/>
    </location>
</feature>
<dbReference type="PANTHER" id="PTHR47958">
    <property type="entry name" value="ATP-DEPENDENT RNA HELICASE DBP3"/>
    <property type="match status" value="1"/>
</dbReference>
<dbReference type="SMART" id="SM00490">
    <property type="entry name" value="HELICc"/>
    <property type="match status" value="1"/>
</dbReference>
<dbReference type="SUPFAM" id="SSF52540">
    <property type="entry name" value="P-loop containing nucleoside triphosphate hydrolases"/>
    <property type="match status" value="1"/>
</dbReference>
<comment type="caution">
    <text evidence="9">The sequence shown here is derived from an EMBL/GenBank/DDBJ whole genome shotgun (WGS) entry which is preliminary data.</text>
</comment>
<keyword evidence="3" id="KW-0378">Hydrolase</keyword>
<feature type="compositionally biased region" description="Basic and acidic residues" evidence="6">
    <location>
        <begin position="996"/>
        <end position="1013"/>
    </location>
</feature>
<feature type="compositionally biased region" description="Low complexity" evidence="6">
    <location>
        <begin position="118"/>
        <end position="135"/>
    </location>
</feature>
<dbReference type="PROSITE" id="PS00039">
    <property type="entry name" value="DEAD_ATP_HELICASE"/>
    <property type="match status" value="1"/>
</dbReference>
<feature type="domain" description="Helicase C-terminal" evidence="8">
    <location>
        <begin position="726"/>
        <end position="875"/>
    </location>
</feature>
<dbReference type="InterPro" id="IPR001650">
    <property type="entry name" value="Helicase_C-like"/>
</dbReference>
<dbReference type="Pfam" id="PF00271">
    <property type="entry name" value="Helicase_C"/>
    <property type="match status" value="1"/>
</dbReference>
<dbReference type="Proteomes" id="UP000777482">
    <property type="component" value="Unassembled WGS sequence"/>
</dbReference>
<dbReference type="GO" id="GO:0003676">
    <property type="term" value="F:nucleic acid binding"/>
    <property type="evidence" value="ECO:0007669"/>
    <property type="project" value="InterPro"/>
</dbReference>
<dbReference type="InterPro" id="IPR014001">
    <property type="entry name" value="Helicase_ATP-bd"/>
</dbReference>
<dbReference type="PROSITE" id="PS51192">
    <property type="entry name" value="HELICASE_ATP_BIND_1"/>
    <property type="match status" value="1"/>
</dbReference>
<feature type="compositionally biased region" description="Low complexity" evidence="6">
    <location>
        <begin position="913"/>
        <end position="931"/>
    </location>
</feature>
<feature type="domain" description="Helicase ATP-binding" evidence="7">
    <location>
        <begin position="528"/>
        <end position="704"/>
    </location>
</feature>
<feature type="compositionally biased region" description="Gly residues" evidence="6">
    <location>
        <begin position="225"/>
        <end position="234"/>
    </location>
</feature>
<evidence type="ECO:0000256" key="2">
    <source>
        <dbReference type="ARBA" id="ARBA00022741"/>
    </source>
</evidence>
<evidence type="ECO:0000256" key="6">
    <source>
        <dbReference type="SAM" id="MobiDB-lite"/>
    </source>
</evidence>
<feature type="compositionally biased region" description="Basic and acidic residues" evidence="6">
    <location>
        <begin position="1052"/>
        <end position="1068"/>
    </location>
</feature>
<dbReference type="Gene3D" id="3.40.50.300">
    <property type="entry name" value="P-loop containing nucleotide triphosphate hydrolases"/>
    <property type="match status" value="2"/>
</dbReference>
<evidence type="ECO:0000313" key="10">
    <source>
        <dbReference type="Proteomes" id="UP000777482"/>
    </source>
</evidence>
<feature type="compositionally biased region" description="Gly residues" evidence="6">
    <location>
        <begin position="352"/>
        <end position="371"/>
    </location>
</feature>
<feature type="region of interest" description="Disordered" evidence="6">
    <location>
        <begin position="903"/>
        <end position="1112"/>
    </location>
</feature>
<keyword evidence="10" id="KW-1185">Reference proteome</keyword>
<dbReference type="InterPro" id="IPR000629">
    <property type="entry name" value="RNA-helicase_DEAD-box_CS"/>
</dbReference>
<keyword evidence="2" id="KW-0547">Nucleotide-binding</keyword>
<dbReference type="InterPro" id="IPR027417">
    <property type="entry name" value="P-loop_NTPase"/>
</dbReference>
<evidence type="ECO:0000256" key="4">
    <source>
        <dbReference type="ARBA" id="ARBA00022806"/>
    </source>
</evidence>
<gene>
    <name evidence="9" type="primary">DBP2_2</name>
    <name evidence="9" type="ORF">C6P46_006835</name>
</gene>
<feature type="compositionally biased region" description="Polar residues" evidence="6">
    <location>
        <begin position="262"/>
        <end position="271"/>
    </location>
</feature>
<feature type="compositionally biased region" description="Polar residues" evidence="6">
    <location>
        <begin position="161"/>
        <end position="180"/>
    </location>
</feature>
<feature type="compositionally biased region" description="Gly residues" evidence="6">
    <location>
        <begin position="73"/>
        <end position="86"/>
    </location>
</feature>
<feature type="compositionally biased region" description="Low complexity" evidence="6">
    <location>
        <begin position="1"/>
        <end position="27"/>
    </location>
</feature>
<organism evidence="9 10">
    <name type="scientific">Rhodotorula mucilaginosa</name>
    <name type="common">Yeast</name>
    <name type="synonym">Rhodotorula rubra</name>
    <dbReference type="NCBI Taxonomy" id="5537"/>
    <lineage>
        <taxon>Eukaryota</taxon>
        <taxon>Fungi</taxon>
        <taxon>Dikarya</taxon>
        <taxon>Basidiomycota</taxon>
        <taxon>Pucciniomycotina</taxon>
        <taxon>Microbotryomycetes</taxon>
        <taxon>Sporidiobolales</taxon>
        <taxon>Sporidiobolaceae</taxon>
        <taxon>Rhodotorula</taxon>
    </lineage>
</organism>
<proteinExistence type="predicted"/>
<feature type="compositionally biased region" description="Polar residues" evidence="6">
    <location>
        <begin position="100"/>
        <end position="113"/>
    </location>
</feature>
<feature type="compositionally biased region" description="Low complexity" evidence="6">
    <location>
        <begin position="282"/>
        <end position="294"/>
    </location>
</feature>
<dbReference type="EC" id="3.6.4.13" evidence="1"/>
<keyword evidence="5" id="KW-0067">ATP-binding</keyword>
<dbReference type="EMBL" id="PUHQ01000009">
    <property type="protein sequence ID" value="KAG0665388.1"/>
    <property type="molecule type" value="Genomic_DNA"/>
</dbReference>
<evidence type="ECO:0000259" key="8">
    <source>
        <dbReference type="PROSITE" id="PS51194"/>
    </source>
</evidence>
<reference evidence="9 10" key="1">
    <citation type="submission" date="2020-11" db="EMBL/GenBank/DDBJ databases">
        <title>Kefir isolates.</title>
        <authorList>
            <person name="Marcisauskas S."/>
            <person name="Kim Y."/>
            <person name="Blasche S."/>
        </authorList>
    </citation>
    <scope>NUCLEOTIDE SEQUENCE [LARGE SCALE GENOMIC DNA]</scope>
    <source>
        <strain evidence="9 10">KR</strain>
    </source>
</reference>
<evidence type="ECO:0000256" key="5">
    <source>
        <dbReference type="ARBA" id="ARBA00022840"/>
    </source>
</evidence>
<protein>
    <recommendedName>
        <fullName evidence="1">RNA helicase</fullName>
        <ecNumber evidence="1">3.6.4.13</ecNumber>
    </recommendedName>
</protein>
<dbReference type="Pfam" id="PF00270">
    <property type="entry name" value="DEAD"/>
    <property type="match status" value="1"/>
</dbReference>
<dbReference type="CDD" id="cd18787">
    <property type="entry name" value="SF2_C_DEAD"/>
    <property type="match status" value="1"/>
</dbReference>
<keyword evidence="4 9" id="KW-0347">Helicase</keyword>
<feature type="compositionally biased region" description="Gly residues" evidence="6">
    <location>
        <begin position="421"/>
        <end position="431"/>
    </location>
</feature>
<feature type="compositionally biased region" description="Polar residues" evidence="6">
    <location>
        <begin position="946"/>
        <end position="965"/>
    </location>
</feature>
<evidence type="ECO:0000256" key="3">
    <source>
        <dbReference type="ARBA" id="ARBA00022801"/>
    </source>
</evidence>